<dbReference type="EMBL" id="BPLR01010487">
    <property type="protein sequence ID" value="GIY39601.1"/>
    <property type="molecule type" value="Genomic_DNA"/>
</dbReference>
<protein>
    <submittedName>
        <fullName evidence="2">Uncharacterized protein</fullName>
    </submittedName>
</protein>
<evidence type="ECO:0000313" key="3">
    <source>
        <dbReference type="Proteomes" id="UP001054945"/>
    </source>
</evidence>
<sequence length="92" mass="9922">MPSGWRHNSAADPICPCLMHGDDSVKRSLSPIHHPSMASVFVVPSVFCCSLLFSFLSHCYISPEKVINSGPETTNVSDIGARHELGFDHAAA</sequence>
<reference evidence="2 3" key="1">
    <citation type="submission" date="2021-06" db="EMBL/GenBank/DDBJ databases">
        <title>Caerostris extrusa draft genome.</title>
        <authorList>
            <person name="Kono N."/>
            <person name="Arakawa K."/>
        </authorList>
    </citation>
    <scope>NUCLEOTIDE SEQUENCE [LARGE SCALE GENOMIC DNA]</scope>
</reference>
<dbReference type="AlphaFoldDB" id="A0AAV4T2N8"/>
<accession>A0AAV4T2N8</accession>
<keyword evidence="1" id="KW-1133">Transmembrane helix</keyword>
<dbReference type="Proteomes" id="UP001054945">
    <property type="component" value="Unassembled WGS sequence"/>
</dbReference>
<gene>
    <name evidence="2" type="ORF">CEXT_584191</name>
</gene>
<keyword evidence="1" id="KW-0812">Transmembrane</keyword>
<feature type="transmembrane region" description="Helical" evidence="1">
    <location>
        <begin position="37"/>
        <end position="56"/>
    </location>
</feature>
<evidence type="ECO:0000313" key="2">
    <source>
        <dbReference type="EMBL" id="GIY39601.1"/>
    </source>
</evidence>
<comment type="caution">
    <text evidence="2">The sequence shown here is derived from an EMBL/GenBank/DDBJ whole genome shotgun (WGS) entry which is preliminary data.</text>
</comment>
<keyword evidence="1" id="KW-0472">Membrane</keyword>
<name>A0AAV4T2N8_CAEEX</name>
<evidence type="ECO:0000256" key="1">
    <source>
        <dbReference type="SAM" id="Phobius"/>
    </source>
</evidence>
<keyword evidence="3" id="KW-1185">Reference proteome</keyword>
<proteinExistence type="predicted"/>
<organism evidence="2 3">
    <name type="scientific">Caerostris extrusa</name>
    <name type="common">Bark spider</name>
    <name type="synonym">Caerostris bankana</name>
    <dbReference type="NCBI Taxonomy" id="172846"/>
    <lineage>
        <taxon>Eukaryota</taxon>
        <taxon>Metazoa</taxon>
        <taxon>Ecdysozoa</taxon>
        <taxon>Arthropoda</taxon>
        <taxon>Chelicerata</taxon>
        <taxon>Arachnida</taxon>
        <taxon>Araneae</taxon>
        <taxon>Araneomorphae</taxon>
        <taxon>Entelegynae</taxon>
        <taxon>Araneoidea</taxon>
        <taxon>Araneidae</taxon>
        <taxon>Caerostris</taxon>
    </lineage>
</organism>